<dbReference type="SUPFAM" id="SSF56112">
    <property type="entry name" value="Protein kinase-like (PK-like)"/>
    <property type="match status" value="1"/>
</dbReference>
<organism evidence="1 2">
    <name type="scientific">Jiella sonneratiae</name>
    <dbReference type="NCBI Taxonomy" id="2816856"/>
    <lineage>
        <taxon>Bacteria</taxon>
        <taxon>Pseudomonadati</taxon>
        <taxon>Pseudomonadota</taxon>
        <taxon>Alphaproteobacteria</taxon>
        <taxon>Hyphomicrobiales</taxon>
        <taxon>Aurantimonadaceae</taxon>
        <taxon>Jiella</taxon>
    </lineage>
</organism>
<name>A0ABS3J9W4_9HYPH</name>
<dbReference type="InterPro" id="IPR018721">
    <property type="entry name" value="DUF2252"/>
</dbReference>
<evidence type="ECO:0000313" key="1">
    <source>
        <dbReference type="EMBL" id="MBO0906459.1"/>
    </source>
</evidence>
<sequence>MAGFASSMQRFEDWLAEALKGELVVEDLDCKHEKMAKSPFAFLRATYWRFAETILDVCPDLAAAPPLLAVGDTHLENFGTWRDAEGRLIWGVNDFDEAAVMPYALDLVRLAASALLGRGADAAPGSSAVARAILSGYRRALEAPQPIVLERDHKWLRKAVMLPEGERRSFWEKMEAIEPGRQPVPQRFVAALGRALPAGATEVVIGRRTGAGLGSLGRPRFVARATWCGGPVVREAKAVLPSAWTLCHGPKDAEIRIGEIAAGRGRAADPHYRVDGGVVLRRLSPNSRKLDVKSAVAELLSLRMLELMGAEVGNCHAAGPVEIGAVRADLAARPQDWLRRAAKDAARLVAEEHAAFA</sequence>
<dbReference type="PANTHER" id="PTHR39441:SF1">
    <property type="entry name" value="DUF2252 DOMAIN-CONTAINING PROTEIN"/>
    <property type="match status" value="1"/>
</dbReference>
<dbReference type="Proteomes" id="UP000664288">
    <property type="component" value="Unassembled WGS sequence"/>
</dbReference>
<dbReference type="InterPro" id="IPR011009">
    <property type="entry name" value="Kinase-like_dom_sf"/>
</dbReference>
<comment type="caution">
    <text evidence="1">The sequence shown here is derived from an EMBL/GenBank/DDBJ whole genome shotgun (WGS) entry which is preliminary data.</text>
</comment>
<accession>A0ABS3J9W4</accession>
<evidence type="ECO:0000313" key="2">
    <source>
        <dbReference type="Proteomes" id="UP000664288"/>
    </source>
</evidence>
<keyword evidence="2" id="KW-1185">Reference proteome</keyword>
<proteinExistence type="predicted"/>
<dbReference type="RefSeq" id="WP_207353090.1">
    <property type="nucleotide sequence ID" value="NZ_JAFMPY010000044.1"/>
</dbReference>
<reference evidence="1 2" key="1">
    <citation type="submission" date="2021-03" db="EMBL/GenBank/DDBJ databases">
        <title>Whole genome sequence of Jiella sp. MQZ13P-4.</title>
        <authorList>
            <person name="Tuo L."/>
        </authorList>
    </citation>
    <scope>NUCLEOTIDE SEQUENCE [LARGE SCALE GENOMIC DNA]</scope>
    <source>
        <strain evidence="1 2">MQZ13P-4</strain>
    </source>
</reference>
<dbReference type="EMBL" id="JAFMPY010000044">
    <property type="protein sequence ID" value="MBO0906459.1"/>
    <property type="molecule type" value="Genomic_DNA"/>
</dbReference>
<dbReference type="Pfam" id="PF10009">
    <property type="entry name" value="DUF2252"/>
    <property type="match status" value="1"/>
</dbReference>
<gene>
    <name evidence="1" type="ORF">J1C47_22645</name>
</gene>
<dbReference type="PANTHER" id="PTHR39441">
    <property type="entry name" value="DUF2252 DOMAIN-CONTAINING PROTEIN"/>
    <property type="match status" value="1"/>
</dbReference>
<protein>
    <submittedName>
        <fullName evidence="1">DUF2252 family protein</fullName>
    </submittedName>
</protein>